<gene>
    <name evidence="2" type="ORF">TBK1r_22360</name>
</gene>
<organism evidence="2 3">
    <name type="scientific">Stieleria magnilauensis</name>
    <dbReference type="NCBI Taxonomy" id="2527963"/>
    <lineage>
        <taxon>Bacteria</taxon>
        <taxon>Pseudomonadati</taxon>
        <taxon>Planctomycetota</taxon>
        <taxon>Planctomycetia</taxon>
        <taxon>Pirellulales</taxon>
        <taxon>Pirellulaceae</taxon>
        <taxon>Stieleria</taxon>
    </lineage>
</organism>
<reference evidence="2 3" key="1">
    <citation type="submission" date="2019-02" db="EMBL/GenBank/DDBJ databases">
        <title>Deep-cultivation of Planctomycetes and their phenomic and genomic characterization uncovers novel biology.</title>
        <authorList>
            <person name="Wiegand S."/>
            <person name="Jogler M."/>
            <person name="Boedeker C."/>
            <person name="Pinto D."/>
            <person name="Vollmers J."/>
            <person name="Rivas-Marin E."/>
            <person name="Kohn T."/>
            <person name="Peeters S.H."/>
            <person name="Heuer A."/>
            <person name="Rast P."/>
            <person name="Oberbeckmann S."/>
            <person name="Bunk B."/>
            <person name="Jeske O."/>
            <person name="Meyerdierks A."/>
            <person name="Storesund J.E."/>
            <person name="Kallscheuer N."/>
            <person name="Luecker S."/>
            <person name="Lage O.M."/>
            <person name="Pohl T."/>
            <person name="Merkel B.J."/>
            <person name="Hornburger P."/>
            <person name="Mueller R.-W."/>
            <person name="Bruemmer F."/>
            <person name="Labrenz M."/>
            <person name="Spormann A.M."/>
            <person name="Op den Camp H."/>
            <person name="Overmann J."/>
            <person name="Amann R."/>
            <person name="Jetten M.S.M."/>
            <person name="Mascher T."/>
            <person name="Medema M.H."/>
            <person name="Devos D.P."/>
            <person name="Kaster A.-K."/>
            <person name="Ovreas L."/>
            <person name="Rohde M."/>
            <person name="Galperin M.Y."/>
            <person name="Jogler C."/>
        </authorList>
    </citation>
    <scope>NUCLEOTIDE SEQUENCE [LARGE SCALE GENOMIC DNA]</scope>
    <source>
        <strain evidence="2 3">TBK1r</strain>
    </source>
</reference>
<protein>
    <submittedName>
        <fullName evidence="2">Uncharacterized protein</fullName>
    </submittedName>
</protein>
<evidence type="ECO:0000313" key="3">
    <source>
        <dbReference type="Proteomes" id="UP000318081"/>
    </source>
</evidence>
<dbReference type="EMBL" id="CP036432">
    <property type="protein sequence ID" value="QDV83299.1"/>
    <property type="molecule type" value="Genomic_DNA"/>
</dbReference>
<proteinExistence type="predicted"/>
<accession>A0ABX5XMZ2</accession>
<evidence type="ECO:0000256" key="1">
    <source>
        <dbReference type="SAM" id="MobiDB-lite"/>
    </source>
</evidence>
<name>A0ABX5XMZ2_9BACT</name>
<dbReference type="Proteomes" id="UP000318081">
    <property type="component" value="Chromosome"/>
</dbReference>
<keyword evidence="3" id="KW-1185">Reference proteome</keyword>
<feature type="region of interest" description="Disordered" evidence="1">
    <location>
        <begin position="198"/>
        <end position="228"/>
    </location>
</feature>
<evidence type="ECO:0000313" key="2">
    <source>
        <dbReference type="EMBL" id="QDV83299.1"/>
    </source>
</evidence>
<sequence>MAMEPRAHLDEQITALNDLGHAAQRAYMATAVLPKMARGGDMVSVAAFLAKLTVVQRKNLDECLDRAEHWLGRTNPVYVPIPAAEGERDSACLGASALLQQLAVLAGIDAEAGEPLPVDEDELARALVAKWQNRTPDWLLSAPVDELQHLADVAKQETYAAIKRLTDQFYTAAFAQRDGIIEASNETGVDDGSLELADRKAEQTTEVSTPTSDDDLPRSTRANQPSRLKARSAYHYAMKRIPDANTMTAPELFDAILNDGEAAQMLPPNADTFRRYLNDCGIRLKKSGPKAAGGSVVRWSDL</sequence>